<sequence>MSAQITRDQSFPTPCKRCGGVLYQHVDFCPYCGTDRPLETAAHARADTTLRAVGPTAQGSPSPIPPDAHAARAPRDTQDSLSAGDTAATDLPPVKPDFRDDVALERRSSFRHTTHWFIAKGVLLVAFIVALGYVAYLLLGENKKPEPAPEDQFASSSGGSISPYSTQPGSADARTPPTVPKARVMPQFKDVPDSLRAARASLAQNNLSDAKAATNAALAREADNDDARDLQRDIAAREQRRDNALQGADRCASERSWGCVQRLASEALAIDSSSLHAQSLLERAILATGWTPLTPPKPPKPATAGAAGTGTQAPTAAPLPRGASNVRLPSSQDWGAAASAASKDWTASAPPPPLPRMSSAPANATATATITAPASAQTGTPTSAQASAPPNASITAPASAPSAANTNTAAAASAATPASSDNSPDAQERAIRQSGWKHAVPSDTAH</sequence>
<evidence type="ECO:0000256" key="1">
    <source>
        <dbReference type="SAM" id="MobiDB-lite"/>
    </source>
</evidence>
<feature type="region of interest" description="Disordered" evidence="1">
    <location>
        <begin position="53"/>
        <end position="97"/>
    </location>
</feature>
<accession>A0ABX8UQU3</accession>
<keyword evidence="4" id="KW-1185">Reference proteome</keyword>
<feature type="compositionally biased region" description="Low complexity" evidence="1">
    <location>
        <begin position="356"/>
        <end position="378"/>
    </location>
</feature>
<keyword evidence="2" id="KW-1133">Transmembrane helix</keyword>
<dbReference type="Proteomes" id="UP000826462">
    <property type="component" value="Chromosome 2"/>
</dbReference>
<keyword evidence="2" id="KW-0812">Transmembrane</keyword>
<evidence type="ECO:0000313" key="3">
    <source>
        <dbReference type="EMBL" id="QYD71388.1"/>
    </source>
</evidence>
<feature type="compositionally biased region" description="Low complexity" evidence="1">
    <location>
        <begin position="302"/>
        <end position="320"/>
    </location>
</feature>
<evidence type="ECO:0000256" key="2">
    <source>
        <dbReference type="SAM" id="Phobius"/>
    </source>
</evidence>
<feature type="compositionally biased region" description="Low complexity" evidence="1">
    <location>
        <begin position="330"/>
        <end position="348"/>
    </location>
</feature>
<evidence type="ECO:0008006" key="5">
    <source>
        <dbReference type="Google" id="ProtNLM"/>
    </source>
</evidence>
<dbReference type="EMBL" id="CP080096">
    <property type="protein sequence ID" value="QYD71388.1"/>
    <property type="molecule type" value="Genomic_DNA"/>
</dbReference>
<feature type="transmembrane region" description="Helical" evidence="2">
    <location>
        <begin position="116"/>
        <end position="139"/>
    </location>
</feature>
<name>A0ABX8UQU3_9BURK</name>
<evidence type="ECO:0000313" key="4">
    <source>
        <dbReference type="Proteomes" id="UP000826462"/>
    </source>
</evidence>
<feature type="compositionally biased region" description="Low complexity" evidence="1">
    <location>
        <begin position="155"/>
        <end position="165"/>
    </location>
</feature>
<proteinExistence type="predicted"/>
<dbReference type="RefSeq" id="WP_219800818.1">
    <property type="nucleotide sequence ID" value="NZ_CP080096.1"/>
</dbReference>
<feature type="region of interest" description="Disordered" evidence="1">
    <location>
        <begin position="291"/>
        <end position="446"/>
    </location>
</feature>
<feature type="compositionally biased region" description="Basic and acidic residues" evidence="1">
    <location>
        <begin position="69"/>
        <end position="78"/>
    </location>
</feature>
<reference evidence="3 4" key="1">
    <citation type="submission" date="2021-07" db="EMBL/GenBank/DDBJ databases">
        <title>Paraburkholderia edwinii protects Aspergillus sp. from phenazines by acting as a toxin sponge.</title>
        <authorList>
            <person name="Dahlstrom K.M."/>
            <person name="Newman D.K."/>
        </authorList>
    </citation>
    <scope>NUCLEOTIDE SEQUENCE [LARGE SCALE GENOMIC DNA]</scope>
    <source>
        <strain evidence="3 4">Pe01</strain>
    </source>
</reference>
<keyword evidence="2" id="KW-0472">Membrane</keyword>
<feature type="compositionally biased region" description="Low complexity" evidence="1">
    <location>
        <begin position="386"/>
        <end position="425"/>
    </location>
</feature>
<organism evidence="3 4">
    <name type="scientific">Paraburkholderia edwinii</name>
    <dbReference type="NCBI Taxonomy" id="2861782"/>
    <lineage>
        <taxon>Bacteria</taxon>
        <taxon>Pseudomonadati</taxon>
        <taxon>Pseudomonadota</taxon>
        <taxon>Betaproteobacteria</taxon>
        <taxon>Burkholderiales</taxon>
        <taxon>Burkholderiaceae</taxon>
        <taxon>Paraburkholderia</taxon>
    </lineage>
</organism>
<protein>
    <recommendedName>
        <fullName evidence="5">Zinc ribbon protein</fullName>
    </recommendedName>
</protein>
<feature type="region of interest" description="Disordered" evidence="1">
    <location>
        <begin position="146"/>
        <end position="186"/>
    </location>
</feature>
<gene>
    <name evidence="3" type="ORF">KZJ38_30655</name>
</gene>